<evidence type="ECO:0000313" key="11">
    <source>
        <dbReference type="Proteomes" id="UP001176117"/>
    </source>
</evidence>
<organism evidence="10 11">
    <name type="scientific">Anoxybacillus gonensis</name>
    <dbReference type="NCBI Taxonomy" id="198467"/>
    <lineage>
        <taxon>Bacteria</taxon>
        <taxon>Bacillati</taxon>
        <taxon>Bacillota</taxon>
        <taxon>Bacilli</taxon>
        <taxon>Bacillales</taxon>
        <taxon>Anoxybacillaceae</taxon>
        <taxon>Anoxybacillus</taxon>
    </lineage>
</organism>
<keyword evidence="3" id="KW-0309">Germination</keyword>
<comment type="caution">
    <text evidence="10">The sequence shown here is derived from an EMBL/GenBank/DDBJ whole genome shotgun (WGS) entry which is preliminary data.</text>
</comment>
<protein>
    <submittedName>
        <fullName evidence="10">Ger(X)C family spore germination protein</fullName>
    </submittedName>
</protein>
<evidence type="ECO:0000313" key="10">
    <source>
        <dbReference type="EMBL" id="MDO0876464.1"/>
    </source>
</evidence>
<dbReference type="InterPro" id="IPR008844">
    <property type="entry name" value="Spore_GerAC-like"/>
</dbReference>
<reference evidence="10" key="1">
    <citation type="submission" date="2022-05" db="EMBL/GenBank/DDBJ databases">
        <title>Genome-based reclassification of Anoxybacillus salavatliensis Cihan et al. as a later heterotypic synonym of Anoxybacillus gonensis Belduz et al. 2003.</title>
        <authorList>
            <person name="Inan Bektas K."/>
            <person name="Guler H.I."/>
            <person name="Belduz A.O."/>
            <person name="Canakci S."/>
        </authorList>
    </citation>
    <scope>NUCLEOTIDE SEQUENCE</scope>
    <source>
        <strain evidence="10">NCIMB 13933</strain>
    </source>
</reference>
<evidence type="ECO:0000256" key="2">
    <source>
        <dbReference type="ARBA" id="ARBA00007886"/>
    </source>
</evidence>
<evidence type="ECO:0000256" key="3">
    <source>
        <dbReference type="ARBA" id="ARBA00022544"/>
    </source>
</evidence>
<comment type="subcellular location">
    <subcellularLocation>
        <location evidence="1">Membrane</location>
        <topology evidence="1">Lipid-anchor</topology>
    </subcellularLocation>
</comment>
<evidence type="ECO:0000256" key="5">
    <source>
        <dbReference type="ARBA" id="ARBA00023136"/>
    </source>
</evidence>
<dbReference type="Pfam" id="PF25198">
    <property type="entry name" value="Spore_GerAC_N"/>
    <property type="match status" value="1"/>
</dbReference>
<dbReference type="NCBIfam" id="TIGR02887">
    <property type="entry name" value="spore_ger_x_C"/>
    <property type="match status" value="1"/>
</dbReference>
<dbReference type="GO" id="GO:0016020">
    <property type="term" value="C:membrane"/>
    <property type="evidence" value="ECO:0007669"/>
    <property type="project" value="UniProtKB-SubCell"/>
</dbReference>
<dbReference type="InterPro" id="IPR046953">
    <property type="entry name" value="Spore_GerAC-like_C"/>
</dbReference>
<dbReference type="InterPro" id="IPR057336">
    <property type="entry name" value="GerAC_N"/>
</dbReference>
<dbReference type="KEGG" id="agn:AFK25_08565"/>
<dbReference type="EMBL" id="JAMOGB010000001">
    <property type="protein sequence ID" value="MDO0876464.1"/>
    <property type="molecule type" value="Genomic_DNA"/>
</dbReference>
<evidence type="ECO:0000259" key="9">
    <source>
        <dbReference type="Pfam" id="PF25198"/>
    </source>
</evidence>
<keyword evidence="5" id="KW-0472">Membrane</keyword>
<dbReference type="PROSITE" id="PS51257">
    <property type="entry name" value="PROKAR_LIPOPROTEIN"/>
    <property type="match status" value="1"/>
</dbReference>
<dbReference type="RefSeq" id="WP_049720889.1">
    <property type="nucleotide sequence ID" value="NZ_CP012152.1"/>
</dbReference>
<name>A0AAW7TAY6_9BACL</name>
<dbReference type="AlphaFoldDB" id="A0AAW7TAY6"/>
<evidence type="ECO:0000256" key="4">
    <source>
        <dbReference type="ARBA" id="ARBA00022729"/>
    </source>
</evidence>
<proteinExistence type="inferred from homology"/>
<evidence type="ECO:0000256" key="1">
    <source>
        <dbReference type="ARBA" id="ARBA00004635"/>
    </source>
</evidence>
<accession>A0AAW7TAY6</accession>
<keyword evidence="6" id="KW-0564">Palmitate</keyword>
<gene>
    <name evidence="10" type="ORF">NBU54_02065</name>
</gene>
<feature type="domain" description="Spore germination GerAC-like C-terminal" evidence="8">
    <location>
        <begin position="222"/>
        <end position="334"/>
    </location>
</feature>
<keyword evidence="11" id="KW-1185">Reference proteome</keyword>
<dbReference type="Proteomes" id="UP001176117">
    <property type="component" value="Unassembled WGS sequence"/>
</dbReference>
<dbReference type="PANTHER" id="PTHR35789:SF1">
    <property type="entry name" value="SPORE GERMINATION PROTEIN B3"/>
    <property type="match status" value="1"/>
</dbReference>
<dbReference type="GO" id="GO:0009847">
    <property type="term" value="P:spore germination"/>
    <property type="evidence" value="ECO:0007669"/>
    <property type="project" value="InterPro"/>
</dbReference>
<sequence>MRTSLFFFIIFSLSFLLSGCWNIKEIQDINYVTAIGIDFDEEKKEFVVFAQVLDFSNVAKLEGGFPEKSPPIWIGKRNGKTIQEAVDALTKEAQQRLFWGHISAIVLSERVLKTNLKQAIDFVNRYREVRYNIWLFSTREKIDRIFQAKSFFKLSALSNILHEPNELYRQYSVIRPVRFFEYLADASTTKKTVYIPSLSLSTKTWQSDNQRKPLLKISGAHFLIDHHLQGWLSESKLLGMRWLDQKMEKSSVIVVENDEPLASVTVENLRISIRTKGKQIFLHISGKGIMNEKIKEISLKKIKHKTESIIEGEIWNTYREGLNIYADVLNVNGWLDNNKIVGRKTIIFPYEMGDVSVHINIISTGKLKNS</sequence>
<evidence type="ECO:0000256" key="7">
    <source>
        <dbReference type="ARBA" id="ARBA00023288"/>
    </source>
</evidence>
<dbReference type="Pfam" id="PF05504">
    <property type="entry name" value="Spore_GerAC"/>
    <property type="match status" value="1"/>
</dbReference>
<keyword evidence="4" id="KW-0732">Signal</keyword>
<feature type="domain" description="Spore germination protein N-terminal" evidence="9">
    <location>
        <begin position="23"/>
        <end position="199"/>
    </location>
</feature>
<evidence type="ECO:0000259" key="8">
    <source>
        <dbReference type="Pfam" id="PF05504"/>
    </source>
</evidence>
<dbReference type="PANTHER" id="PTHR35789">
    <property type="entry name" value="SPORE GERMINATION PROTEIN B3"/>
    <property type="match status" value="1"/>
</dbReference>
<comment type="similarity">
    <text evidence="2">Belongs to the GerABKC lipoprotein family.</text>
</comment>
<keyword evidence="7" id="KW-0449">Lipoprotein</keyword>
<evidence type="ECO:0000256" key="6">
    <source>
        <dbReference type="ARBA" id="ARBA00023139"/>
    </source>
</evidence>